<dbReference type="Proteomes" id="UP000054988">
    <property type="component" value="Unassembled WGS sequence"/>
</dbReference>
<feature type="transmembrane region" description="Helical" evidence="1">
    <location>
        <begin position="357"/>
        <end position="380"/>
    </location>
</feature>
<feature type="transmembrane region" description="Helical" evidence="1">
    <location>
        <begin position="258"/>
        <end position="279"/>
    </location>
</feature>
<dbReference type="GO" id="GO:0006506">
    <property type="term" value="P:GPI anchor biosynthetic process"/>
    <property type="evidence" value="ECO:0007669"/>
    <property type="project" value="InterPro"/>
</dbReference>
<name>A0A0W0F1A6_MONRR</name>
<reference evidence="2 3" key="1">
    <citation type="submission" date="2015-12" db="EMBL/GenBank/DDBJ databases">
        <title>Draft genome sequence of Moniliophthora roreri, the causal agent of frosty pod rot of cacao.</title>
        <authorList>
            <person name="Aime M.C."/>
            <person name="Diaz-Valderrama J.R."/>
            <person name="Kijpornyongpan T."/>
            <person name="Phillips-Mora W."/>
        </authorList>
    </citation>
    <scope>NUCLEOTIDE SEQUENCE [LARGE SCALE GENOMIC DNA]</scope>
    <source>
        <strain evidence="2 3">MCA 2952</strain>
    </source>
</reference>
<dbReference type="EMBL" id="LATX01002396">
    <property type="protein sequence ID" value="KTB30119.1"/>
    <property type="molecule type" value="Genomic_DNA"/>
</dbReference>
<dbReference type="PANTHER" id="PTHR21329:SF3">
    <property type="entry name" value="PHOSPHATIDYLINOSITOL N-ACETYLGLUCOSAMINYLTRANSFERASE SUBUNIT Q"/>
    <property type="match status" value="1"/>
</dbReference>
<dbReference type="GO" id="GO:0005783">
    <property type="term" value="C:endoplasmic reticulum"/>
    <property type="evidence" value="ECO:0007669"/>
    <property type="project" value="TreeGrafter"/>
</dbReference>
<evidence type="ECO:0000313" key="2">
    <source>
        <dbReference type="EMBL" id="KTB30119.1"/>
    </source>
</evidence>
<dbReference type="AlphaFoldDB" id="A0A0W0F1A6"/>
<dbReference type="GO" id="GO:0016020">
    <property type="term" value="C:membrane"/>
    <property type="evidence" value="ECO:0007669"/>
    <property type="project" value="InterPro"/>
</dbReference>
<protein>
    <submittedName>
        <fullName evidence="2">Uncharacterized protein</fullName>
    </submittedName>
</protein>
<dbReference type="Pfam" id="PF05024">
    <property type="entry name" value="Gpi1"/>
    <property type="match status" value="1"/>
</dbReference>
<feature type="transmembrane region" description="Helical" evidence="1">
    <location>
        <begin position="161"/>
        <end position="181"/>
    </location>
</feature>
<keyword evidence="1" id="KW-1133">Transmembrane helix</keyword>
<dbReference type="PANTHER" id="PTHR21329">
    <property type="entry name" value="PHOSPHATIDYLINOSITOL N-ACETYLGLUCOSAMINYLTRANSFERASE SUBUNIT Q-RELATED"/>
    <property type="match status" value="1"/>
</dbReference>
<comment type="caution">
    <text evidence="2">The sequence shown here is derived from an EMBL/GenBank/DDBJ whole genome shotgun (WGS) entry which is preliminary data.</text>
</comment>
<gene>
    <name evidence="2" type="ORF">WG66_17297</name>
</gene>
<sequence>MTPKTVFWPLDCTKTGFCYGWDVPAFCVVGVLEGKDRRDAEGILETWNQKNNIKRPLRLLGLCHFTKERPSLMFEDAEDYHIVLYHRHVARSLRFYSLDVLKLDALERPANPRAQLINMHLEHDFTSSRLSAESGGISYRVVEQLNLAGSIDATLQPRKRILATIPTLILAFFTMIFTPVIPLLSSMGWILSVICNVPISFSWDALNLHYVVLKDVSATIQQLDVRAEQALFLAVEVVTLTHKAETPLAAYSARYTSFFNMIWLILNDITIGYAFGTFLSENAAILANLISRHAQHILIDWVQWVLRWLDSWPAGLKLNTELSWFYSHTLVDLVALWSSVLHRIFPYLPIIIRTFGLISSFGGMLGGLTMMISLFCDLLAGTEDCGQPMELIQRHARDTTFYEIEPILGNMMWISCYLEQFFSRYWRFYFRPSSHTTPYLLWNHNPTGYSGDATCIHEPLSIVRVDVESKGSMEASGRDILRSTYPGGLGGTCAGARESAGSTLEHILSVHSIMVPSSLALQPTPTTEMRLRGRVLVSNPAV</sequence>
<dbReference type="eggNOG" id="KOG1183">
    <property type="taxonomic scope" value="Eukaryota"/>
</dbReference>
<accession>A0A0W0F1A6</accession>
<dbReference type="InterPro" id="IPR007720">
    <property type="entry name" value="PigQ/GPI1"/>
</dbReference>
<keyword evidence="1" id="KW-0472">Membrane</keyword>
<proteinExistence type="predicted"/>
<keyword evidence="1" id="KW-0812">Transmembrane</keyword>
<evidence type="ECO:0000256" key="1">
    <source>
        <dbReference type="SAM" id="Phobius"/>
    </source>
</evidence>
<evidence type="ECO:0000313" key="3">
    <source>
        <dbReference type="Proteomes" id="UP000054988"/>
    </source>
</evidence>
<organism evidence="2 3">
    <name type="scientific">Moniliophthora roreri</name>
    <name type="common">Frosty pod rot fungus</name>
    <name type="synonym">Monilia roreri</name>
    <dbReference type="NCBI Taxonomy" id="221103"/>
    <lineage>
        <taxon>Eukaryota</taxon>
        <taxon>Fungi</taxon>
        <taxon>Dikarya</taxon>
        <taxon>Basidiomycota</taxon>
        <taxon>Agaricomycotina</taxon>
        <taxon>Agaricomycetes</taxon>
        <taxon>Agaricomycetidae</taxon>
        <taxon>Agaricales</taxon>
        <taxon>Marasmiineae</taxon>
        <taxon>Marasmiaceae</taxon>
        <taxon>Moniliophthora</taxon>
    </lineage>
</organism>